<dbReference type="GO" id="GO:0016020">
    <property type="term" value="C:membrane"/>
    <property type="evidence" value="ECO:0007669"/>
    <property type="project" value="TreeGrafter"/>
</dbReference>
<evidence type="ECO:0000256" key="1">
    <source>
        <dbReference type="ARBA" id="ARBA00038357"/>
    </source>
</evidence>
<dbReference type="STRING" id="1965070.A0A443R2B8"/>
<organism evidence="4 5">
    <name type="scientific">Dinothrombium tinctorium</name>
    <dbReference type="NCBI Taxonomy" id="1965070"/>
    <lineage>
        <taxon>Eukaryota</taxon>
        <taxon>Metazoa</taxon>
        <taxon>Ecdysozoa</taxon>
        <taxon>Arthropoda</taxon>
        <taxon>Chelicerata</taxon>
        <taxon>Arachnida</taxon>
        <taxon>Acari</taxon>
        <taxon>Acariformes</taxon>
        <taxon>Trombidiformes</taxon>
        <taxon>Prostigmata</taxon>
        <taxon>Anystina</taxon>
        <taxon>Parasitengona</taxon>
        <taxon>Trombidioidea</taxon>
        <taxon>Trombidiidae</taxon>
        <taxon>Dinothrombium</taxon>
    </lineage>
</organism>
<name>A0A443R2B8_9ACAR</name>
<dbReference type="Pfam" id="PF00173">
    <property type="entry name" value="Cyt-b5"/>
    <property type="match status" value="1"/>
</dbReference>
<dbReference type="GO" id="GO:0012505">
    <property type="term" value="C:endomembrane system"/>
    <property type="evidence" value="ECO:0007669"/>
    <property type="project" value="TreeGrafter"/>
</dbReference>
<sequence>MSKIWKFAFFIPLICVLIAYLKPELVKQSSRALLDARNQLISFLQNSNILNFESESKNIPKQKGDKTTASSQTKRSFTLKANPKCVPNDELLFTSKELRAYDGSEGSAGLYLAYLGVVYDVSKGKKHYGPNGGYAFFAGKDATRAFITGEFDEKGLVDDVFGLGVDSFGAVREWAEFYEKDYIRVGRVEGTYYDKEGCPTKRIDYLNEMYQLYDKEQEAETELNKLYPPCNSEWSGETNITRVWCTKLSGGIERDWAGVPRMLFTPGSKTHRCACIQIDGPRIEYAENDSETSDSKDPRIREYPGCDPKSYECVLKE</sequence>
<feature type="chain" id="PRO_5019337754" evidence="2">
    <location>
        <begin position="24"/>
        <end position="317"/>
    </location>
</feature>
<dbReference type="Gene3D" id="3.10.120.10">
    <property type="entry name" value="Cytochrome b5-like heme/steroid binding domain"/>
    <property type="match status" value="1"/>
</dbReference>
<dbReference type="OrthoDB" id="10257697at2759"/>
<dbReference type="AlphaFoldDB" id="A0A443R2B8"/>
<feature type="signal peptide" evidence="2">
    <location>
        <begin position="1"/>
        <end position="23"/>
    </location>
</feature>
<dbReference type="InterPro" id="IPR036400">
    <property type="entry name" value="Cyt_B5-like_heme/steroid_sf"/>
</dbReference>
<feature type="domain" description="Cytochrome b5 heme-binding" evidence="3">
    <location>
        <begin position="93"/>
        <end position="189"/>
    </location>
</feature>
<evidence type="ECO:0000313" key="4">
    <source>
        <dbReference type="EMBL" id="RWS09421.1"/>
    </source>
</evidence>
<comment type="similarity">
    <text evidence="1">Belongs to the cytochrome b5 family. MAPR subfamily.</text>
</comment>
<dbReference type="InterPro" id="IPR001199">
    <property type="entry name" value="Cyt_B5-like_heme/steroid-bd"/>
</dbReference>
<keyword evidence="5" id="KW-1185">Reference proteome</keyword>
<gene>
    <name evidence="4" type="ORF">B4U79_05843</name>
</gene>
<comment type="caution">
    <text evidence="4">The sequence shown here is derived from an EMBL/GenBank/DDBJ whole genome shotgun (WGS) entry which is preliminary data.</text>
</comment>
<keyword evidence="2" id="KW-0732">Signal</keyword>
<evidence type="ECO:0000256" key="2">
    <source>
        <dbReference type="SAM" id="SignalP"/>
    </source>
</evidence>
<accession>A0A443R2B8</accession>
<dbReference type="Proteomes" id="UP000285301">
    <property type="component" value="Unassembled WGS sequence"/>
</dbReference>
<evidence type="ECO:0000313" key="5">
    <source>
        <dbReference type="Proteomes" id="UP000285301"/>
    </source>
</evidence>
<dbReference type="SUPFAM" id="SSF55856">
    <property type="entry name" value="Cytochrome b5-like heme/steroid binding domain"/>
    <property type="match status" value="1"/>
</dbReference>
<dbReference type="EMBL" id="NCKU01002508">
    <property type="protein sequence ID" value="RWS09421.1"/>
    <property type="molecule type" value="Genomic_DNA"/>
</dbReference>
<protein>
    <submittedName>
        <fullName evidence="4">Neuferricin-like protein</fullName>
    </submittedName>
</protein>
<evidence type="ECO:0000259" key="3">
    <source>
        <dbReference type="SMART" id="SM01117"/>
    </source>
</evidence>
<dbReference type="PANTHER" id="PTHR10281:SF4">
    <property type="entry name" value="NEUFERRICIN"/>
    <property type="match status" value="1"/>
</dbReference>
<proteinExistence type="inferred from homology"/>
<dbReference type="InterPro" id="IPR050577">
    <property type="entry name" value="MAPR/NEUFC/NENF-like"/>
</dbReference>
<reference evidence="4 5" key="1">
    <citation type="journal article" date="2018" name="Gigascience">
        <title>Genomes of trombidid mites reveal novel predicted allergens and laterally-transferred genes associated with secondary metabolism.</title>
        <authorList>
            <person name="Dong X."/>
            <person name="Chaisiri K."/>
            <person name="Xia D."/>
            <person name="Armstrong S.D."/>
            <person name="Fang Y."/>
            <person name="Donnelly M.J."/>
            <person name="Kadowaki T."/>
            <person name="McGarry J.W."/>
            <person name="Darby A.C."/>
            <person name="Makepeace B.L."/>
        </authorList>
    </citation>
    <scope>NUCLEOTIDE SEQUENCE [LARGE SCALE GENOMIC DNA]</scope>
    <source>
        <strain evidence="4">UoL-WK</strain>
    </source>
</reference>
<dbReference type="SMART" id="SM01117">
    <property type="entry name" value="Cyt-b5"/>
    <property type="match status" value="1"/>
</dbReference>
<dbReference type="PANTHER" id="PTHR10281">
    <property type="entry name" value="MEMBRANE-ASSOCIATED PROGESTERONE RECEPTOR COMPONENT-RELATED"/>
    <property type="match status" value="1"/>
</dbReference>